<sequence>MLARRFHPPRPSSQPPTGSYASPSSTGSEAESIPSSASLTGTTSEASSSSDPPGDPPTGTSEPPIAIATNSAPGQASTPSESDSQPPAVFTSITSTFGPGPLTNSSLTPSSPSSSPSPPPTLPFTPPSPLATTSTTNTLSPSQRTLAAGAIAGIVIGVLFIVAIALLAAFLFMRHRRRSRMPPSKEFMIAQAAGMQKGGATFDFVSSDGRSAEATPIMRGFPNFETSKFPYG</sequence>
<name>A0ACB7J8E7_PLECO</name>
<protein>
    <submittedName>
        <fullName evidence="1">Uncharacterized protein</fullName>
    </submittedName>
</protein>
<evidence type="ECO:0000313" key="1">
    <source>
        <dbReference type="EMBL" id="KAG9226074.1"/>
    </source>
</evidence>
<organism evidence="1 2">
    <name type="scientific">Pleurotus cornucopiae</name>
    <name type="common">Cornucopia mushroom</name>
    <dbReference type="NCBI Taxonomy" id="5321"/>
    <lineage>
        <taxon>Eukaryota</taxon>
        <taxon>Fungi</taxon>
        <taxon>Dikarya</taxon>
        <taxon>Basidiomycota</taxon>
        <taxon>Agaricomycotina</taxon>
        <taxon>Agaricomycetes</taxon>
        <taxon>Agaricomycetidae</taxon>
        <taxon>Agaricales</taxon>
        <taxon>Pleurotineae</taxon>
        <taxon>Pleurotaceae</taxon>
        <taxon>Pleurotus</taxon>
    </lineage>
</organism>
<reference evidence="1 2" key="1">
    <citation type="journal article" date="2021" name="Appl. Environ. Microbiol.">
        <title>Genetic linkage and physical mapping for an oyster mushroom Pleurotus cornucopiae and QTL analysis for the trait cap color.</title>
        <authorList>
            <person name="Zhang Y."/>
            <person name="Gao W."/>
            <person name="Sonnenberg A."/>
            <person name="Chen Q."/>
            <person name="Zhang J."/>
            <person name="Huang C."/>
        </authorList>
    </citation>
    <scope>NUCLEOTIDE SEQUENCE [LARGE SCALE GENOMIC DNA]</scope>
    <source>
        <strain evidence="1">CCMSSC00406</strain>
    </source>
</reference>
<gene>
    <name evidence="1" type="ORF">CCMSSC00406_0008736</name>
</gene>
<dbReference type="EMBL" id="WQMT02000002">
    <property type="protein sequence ID" value="KAG9226074.1"/>
    <property type="molecule type" value="Genomic_DNA"/>
</dbReference>
<accession>A0ACB7J8E7</accession>
<comment type="caution">
    <text evidence="1">The sequence shown here is derived from an EMBL/GenBank/DDBJ whole genome shotgun (WGS) entry which is preliminary data.</text>
</comment>
<dbReference type="Proteomes" id="UP000824881">
    <property type="component" value="Unassembled WGS sequence"/>
</dbReference>
<proteinExistence type="predicted"/>
<evidence type="ECO:0000313" key="2">
    <source>
        <dbReference type="Proteomes" id="UP000824881"/>
    </source>
</evidence>
<keyword evidence="2" id="KW-1185">Reference proteome</keyword>